<keyword evidence="1" id="KW-1133">Transmembrane helix</keyword>
<proteinExistence type="predicted"/>
<gene>
    <name evidence="2" type="ORF">RCC_11384</name>
</gene>
<protein>
    <recommendedName>
        <fullName evidence="4">MARVEL domain-containing protein</fullName>
    </recommendedName>
</protein>
<keyword evidence="1" id="KW-0812">Transmembrane</keyword>
<name>A0A2D3VEQ9_9PEZI</name>
<evidence type="ECO:0008006" key="4">
    <source>
        <dbReference type="Google" id="ProtNLM"/>
    </source>
</evidence>
<keyword evidence="1" id="KW-0472">Membrane</keyword>
<feature type="transmembrane region" description="Helical" evidence="1">
    <location>
        <begin position="85"/>
        <end position="104"/>
    </location>
</feature>
<dbReference type="OrthoDB" id="3436860at2759"/>
<dbReference type="STRING" id="112498.A0A2D3VEQ9"/>
<dbReference type="EMBL" id="FJUY01000030">
    <property type="protein sequence ID" value="CZT25715.1"/>
    <property type="molecule type" value="Genomic_DNA"/>
</dbReference>
<dbReference type="AlphaFoldDB" id="A0A2D3VEQ9"/>
<evidence type="ECO:0000313" key="2">
    <source>
        <dbReference type="EMBL" id="CZT25715.1"/>
    </source>
</evidence>
<organism evidence="2 3">
    <name type="scientific">Ramularia collo-cygni</name>
    <dbReference type="NCBI Taxonomy" id="112498"/>
    <lineage>
        <taxon>Eukaryota</taxon>
        <taxon>Fungi</taxon>
        <taxon>Dikarya</taxon>
        <taxon>Ascomycota</taxon>
        <taxon>Pezizomycotina</taxon>
        <taxon>Dothideomycetes</taxon>
        <taxon>Dothideomycetidae</taxon>
        <taxon>Mycosphaerellales</taxon>
        <taxon>Mycosphaerellaceae</taxon>
        <taxon>Ramularia</taxon>
    </lineage>
</organism>
<dbReference type="GeneID" id="35606403"/>
<evidence type="ECO:0000313" key="3">
    <source>
        <dbReference type="Proteomes" id="UP000225277"/>
    </source>
</evidence>
<evidence type="ECO:0000256" key="1">
    <source>
        <dbReference type="SAM" id="Phobius"/>
    </source>
</evidence>
<feature type="transmembrane region" description="Helical" evidence="1">
    <location>
        <begin position="20"/>
        <end position="41"/>
    </location>
</feature>
<feature type="transmembrane region" description="Helical" evidence="1">
    <location>
        <begin position="116"/>
        <end position="140"/>
    </location>
</feature>
<keyword evidence="3" id="KW-1185">Reference proteome</keyword>
<reference evidence="2 3" key="1">
    <citation type="submission" date="2016-03" db="EMBL/GenBank/DDBJ databases">
        <authorList>
            <person name="Ploux O."/>
        </authorList>
    </citation>
    <scope>NUCLEOTIDE SEQUENCE [LARGE SCALE GENOMIC DNA]</scope>
    <source>
        <strain evidence="2 3">URUG2</strain>
    </source>
</reference>
<sequence>MSVWNSNFWNLFDARYKKATWIVLIVLIQVVIALTVPRLFLKGPKTRSTFMSLGMGAKSLIFIAYEVSTEYFHKLQRWRSYKANTILNGLDIAFWGAVAFLNLQANITSCSGVSCYLGWAIVGIALVVNQVYIFAFIMCWREWKGLTGSHRSLHQEEALGKLSSNSSSIPMQTTKTTFE</sequence>
<dbReference type="RefSeq" id="XP_023632373.1">
    <property type="nucleotide sequence ID" value="XM_023776605.1"/>
</dbReference>
<dbReference type="Proteomes" id="UP000225277">
    <property type="component" value="Unassembled WGS sequence"/>
</dbReference>
<accession>A0A2D3VEQ9</accession>